<evidence type="ECO:0000259" key="2">
    <source>
        <dbReference type="SMART" id="SM00226"/>
    </source>
</evidence>
<dbReference type="PANTHER" id="PTHR43428">
    <property type="entry name" value="ARSENATE REDUCTASE"/>
    <property type="match status" value="1"/>
</dbReference>
<dbReference type="SUPFAM" id="SSF52788">
    <property type="entry name" value="Phosphotyrosine protein phosphatases I"/>
    <property type="match status" value="1"/>
</dbReference>
<evidence type="ECO:0000313" key="4">
    <source>
        <dbReference type="Proteomes" id="UP000279306"/>
    </source>
</evidence>
<dbReference type="STRING" id="1791.GCA_001049355_03704"/>
<protein>
    <submittedName>
        <fullName evidence="3">Protein tyrosine phosphatase</fullName>
        <ecNumber evidence="3">1.20.4.-</ecNumber>
    </submittedName>
</protein>
<gene>
    <name evidence="3" type="primary">arsC_4</name>
    <name evidence="3" type="ORF">NCTC10437_04855</name>
</gene>
<dbReference type="EMBL" id="LR134356">
    <property type="protein sequence ID" value="VEG57834.1"/>
    <property type="molecule type" value="Genomic_DNA"/>
</dbReference>
<dbReference type="Proteomes" id="UP000279306">
    <property type="component" value="Chromosome"/>
</dbReference>
<dbReference type="RefSeq" id="WP_264035505.1">
    <property type="nucleotide sequence ID" value="NZ_CVQQ01000012.1"/>
</dbReference>
<evidence type="ECO:0000256" key="1">
    <source>
        <dbReference type="ARBA" id="ARBA00022849"/>
    </source>
</evidence>
<name>A0A3S4VXN1_MYCAU</name>
<dbReference type="GO" id="GO:0046685">
    <property type="term" value="P:response to arsenic-containing substance"/>
    <property type="evidence" value="ECO:0007669"/>
    <property type="project" value="UniProtKB-KW"/>
</dbReference>
<dbReference type="KEGG" id="mauu:NCTC10437_04855"/>
<dbReference type="InterPro" id="IPR036196">
    <property type="entry name" value="Ptyr_pPase_sf"/>
</dbReference>
<proteinExistence type="predicted"/>
<dbReference type="EC" id="1.20.4.-" evidence="3"/>
<dbReference type="InterPro" id="IPR023485">
    <property type="entry name" value="Ptyr_pPase"/>
</dbReference>
<organism evidence="3 4">
    <name type="scientific">Mycolicibacterium aurum</name>
    <name type="common">Mycobacterium aurum</name>
    <dbReference type="NCBI Taxonomy" id="1791"/>
    <lineage>
        <taxon>Bacteria</taxon>
        <taxon>Bacillati</taxon>
        <taxon>Actinomycetota</taxon>
        <taxon>Actinomycetes</taxon>
        <taxon>Mycobacteriales</taxon>
        <taxon>Mycobacteriaceae</taxon>
        <taxon>Mycolicibacterium</taxon>
    </lineage>
</organism>
<sequence length="148" mass="16097">MTQRPSVLFVCVKNGGKSQMAAGLMRQLAGGEIDVYSAGTAPGVAVNALSAESLREVGIDISMEKPKPIDAQVVRQVDVVVTLGREAHVEPVAGTRFENWDTDEPSDRGIDSIERMRLIRDDIADRVRRLAEQLRIPPPEFDRSSAAG</sequence>
<dbReference type="AlphaFoldDB" id="A0A3S4VXN1"/>
<accession>A0A3S4VXN1</accession>
<feature type="domain" description="Phosphotyrosine protein phosphatase I" evidence="2">
    <location>
        <begin position="5"/>
        <end position="133"/>
    </location>
</feature>
<dbReference type="Pfam" id="PF01451">
    <property type="entry name" value="LMWPc"/>
    <property type="match status" value="1"/>
</dbReference>
<keyword evidence="4" id="KW-1185">Reference proteome</keyword>
<dbReference type="GO" id="GO:0016491">
    <property type="term" value="F:oxidoreductase activity"/>
    <property type="evidence" value="ECO:0007669"/>
    <property type="project" value="UniProtKB-KW"/>
</dbReference>
<evidence type="ECO:0000313" key="3">
    <source>
        <dbReference type="EMBL" id="VEG57834.1"/>
    </source>
</evidence>
<keyword evidence="3" id="KW-0560">Oxidoreductase</keyword>
<dbReference type="SMART" id="SM00226">
    <property type="entry name" value="LMWPc"/>
    <property type="match status" value="1"/>
</dbReference>
<dbReference type="Gene3D" id="3.40.50.2300">
    <property type="match status" value="1"/>
</dbReference>
<reference evidence="3 4" key="1">
    <citation type="submission" date="2018-12" db="EMBL/GenBank/DDBJ databases">
        <authorList>
            <consortium name="Pathogen Informatics"/>
        </authorList>
    </citation>
    <scope>NUCLEOTIDE SEQUENCE [LARGE SCALE GENOMIC DNA]</scope>
    <source>
        <strain evidence="3 4">NCTC10437</strain>
    </source>
</reference>
<keyword evidence="1" id="KW-0059">Arsenical resistance</keyword>
<dbReference type="PANTHER" id="PTHR43428:SF1">
    <property type="entry name" value="ARSENATE REDUCTASE"/>
    <property type="match status" value="1"/>
</dbReference>